<dbReference type="VEuPathDB" id="AmoebaDB:NF0024770"/>
<name>A0A6A5BXN2_NAEFO</name>
<evidence type="ECO:0000256" key="4">
    <source>
        <dbReference type="ARBA" id="ARBA00023242"/>
    </source>
</evidence>
<dbReference type="GO" id="GO:0006281">
    <property type="term" value="P:DNA repair"/>
    <property type="evidence" value="ECO:0007669"/>
    <property type="project" value="TreeGrafter"/>
</dbReference>
<dbReference type="RefSeq" id="XP_044567566.1">
    <property type="nucleotide sequence ID" value="XM_044701173.1"/>
</dbReference>
<accession>A0A6A5BXN2</accession>
<evidence type="ECO:0008006" key="10">
    <source>
        <dbReference type="Google" id="ProtNLM"/>
    </source>
</evidence>
<dbReference type="GO" id="GO:0007064">
    <property type="term" value="P:mitotic sister chromatid cohesion"/>
    <property type="evidence" value="ECO:0007669"/>
    <property type="project" value="InterPro"/>
</dbReference>
<evidence type="ECO:0000313" key="9">
    <source>
        <dbReference type="Proteomes" id="UP000444721"/>
    </source>
</evidence>
<keyword evidence="9" id="KW-1185">Reference proteome</keyword>
<dbReference type="SUPFAM" id="SSF48371">
    <property type="entry name" value="ARM repeat"/>
    <property type="match status" value="1"/>
</dbReference>
<dbReference type="PANTHER" id="PTHR12663:SF0">
    <property type="entry name" value="PRECOCIOUS DISSOCIATION OF SISTERS 5, ISOFORM A"/>
    <property type="match status" value="1"/>
</dbReference>
<dbReference type="OMA" id="YPPAYNM"/>
<organism evidence="8 9">
    <name type="scientific">Naegleria fowleri</name>
    <name type="common">Brain eating amoeba</name>
    <dbReference type="NCBI Taxonomy" id="5763"/>
    <lineage>
        <taxon>Eukaryota</taxon>
        <taxon>Discoba</taxon>
        <taxon>Heterolobosea</taxon>
        <taxon>Tetramitia</taxon>
        <taxon>Eutetramitia</taxon>
        <taxon>Vahlkampfiidae</taxon>
        <taxon>Naegleria</taxon>
    </lineage>
</organism>
<dbReference type="OrthoDB" id="200660at2759"/>
<keyword evidence="3" id="KW-0498">Mitosis</keyword>
<dbReference type="InterPro" id="IPR039776">
    <property type="entry name" value="Pds5"/>
</dbReference>
<dbReference type="InterPro" id="IPR016024">
    <property type="entry name" value="ARM-type_fold"/>
</dbReference>
<dbReference type="EMBL" id="VFQX01000007">
    <property type="protein sequence ID" value="KAF0982853.1"/>
    <property type="molecule type" value="Genomic_DNA"/>
</dbReference>
<evidence type="ECO:0000256" key="1">
    <source>
        <dbReference type="ARBA" id="ARBA00004123"/>
    </source>
</evidence>
<evidence type="ECO:0000313" key="8">
    <source>
        <dbReference type="EMBL" id="KAF0982853.1"/>
    </source>
</evidence>
<dbReference type="PANTHER" id="PTHR12663">
    <property type="entry name" value="ANDROGEN INDUCED INHIBITOR OF PROLIFERATION AS3 / PDS5-RELATED"/>
    <property type="match status" value="1"/>
</dbReference>
<sequence length="1341" mass="152904">MPPRTSKKKASSSKESAPQTPKRKSRNEEETSFTPAGTPSQSLSESLFSLSASQAQLSQFLDEGEEVSDVLSGAYISESIASTDFTERMKKVADILKGMGQLATPEDAPWDELFLANLIDKKIISNKSEAVKVYAARAIVDVLRVTAPDCPFDEEDLPKIFRFIIDQIEALSQGSGSLFSQRFYLLERLSTVKIFIMLANYDECEALIIPLFESLFRIVTECETNQPQKIISYICDIMISVIESVDTIDAKLIEVLIQPLLENRSKLPSEEEEAEEKNEQNDEESHFSAKHIAKNVLDKTQEHISTQLNDYLNDILKELENTKDKTKSSFKKKRARVFSLIYEINLVSSRLLLTVIPNLCIQLKDEDVQVRSAVIQLLGNMFKAKDSELFREYPNIFETDFLSRFNDKDSRVRIYMSKFANGMIKNHPVSSKVLNEKLAERMMDPDEKVRRNVVETVVNVAMDSPALISDETMQKLQERTRDKKSVLRLHTLSLCAQLYNHHATEVLKTSDSWENTTSDRLAWIPNNVIKYYAEQHEQVIPHRLFIEKLIDETLLDQGALRSKTLLDIYRKLDDMAKQVLESIISQKKVFQTLVTNLLELDTENNDSQIISTLSSLLSDESLGKRIWKEISSRRNKQSDDTIKVLKSCLNINSSFKDVTKLKKKGDDKLVGDKKEEKDYMKSVIQRLAMTIFTKEQANDMIELAQKFSNSSQHSMALSTMHLLNVIVQFYPSLGKDTIVASIELMEKEEDYEINLITLKVLSYTAVGLEKTKFSLASDLEEKLVSFCTKGKPKEVKRAATVITKAFIAPENIFSKILLHAKDNLDYGEQLLTALAAIRQVIIHTTEMFRTHEEEIMDFVLNHVVLWDREERSTEWSSLSLDTETKIQALKLLVDYTIACAKEGVTSESESVSSKLVGILFDLLIYKGSIKAILEKDLEKSDKMDTTEEEDTEEAKKKDSNEKKIEIDRAALRLIAVKSIITLTKSSDFKLKMERFLQLAFTSLDPILEVRKGLLEKLFKELRKAQLGNAFSAILLLFVGDKNSDLAVRAKKYFSKLVPLKRALIARTKGLTLTSRSAYDIFPEYILPYLVFLLSRHPLFASEEPQFLTFQKILYAYFDEVTHDIDNLSFFHQLITKLKQRKDVINPKSVNHLVICDMAISIVNRCAENSGIAASSVPFPGKIFVPSFFKISEGEEDGSNIDTIKTLYLPSGFKLNEKLARQVQPTEKQSKQKKTTPVEGEKKRKRNTTKSSTSTKKKKTEKEEEPSKRSLPSRSAKQNRKKIEESEEESEHEEEEESEQESDKEESNESEEEETTFAPRTAKKKQSKEPAQSVTSKKKKKF</sequence>
<evidence type="ECO:0000256" key="7">
    <source>
        <dbReference type="SAM" id="MobiDB-lite"/>
    </source>
</evidence>
<dbReference type="GO" id="GO:0000785">
    <property type="term" value="C:chromatin"/>
    <property type="evidence" value="ECO:0007669"/>
    <property type="project" value="TreeGrafter"/>
</dbReference>
<feature type="compositionally biased region" description="Basic residues" evidence="7">
    <location>
        <begin position="1"/>
        <end position="11"/>
    </location>
</feature>
<dbReference type="GO" id="GO:0051301">
    <property type="term" value="P:cell division"/>
    <property type="evidence" value="ECO:0007669"/>
    <property type="project" value="UniProtKB-KW"/>
</dbReference>
<keyword evidence="4" id="KW-0539">Nucleus</keyword>
<feature type="region of interest" description="Disordered" evidence="7">
    <location>
        <begin position="1220"/>
        <end position="1341"/>
    </location>
</feature>
<comment type="caution">
    <text evidence="8">The sequence shown here is derived from an EMBL/GenBank/DDBJ whole genome shotgun (WGS) entry which is preliminary data.</text>
</comment>
<comment type="subcellular location">
    <subcellularLocation>
        <location evidence="1">Nucleus</location>
    </subcellularLocation>
</comment>
<feature type="compositionally biased region" description="Basic and acidic residues" evidence="7">
    <location>
        <begin position="277"/>
        <end position="286"/>
    </location>
</feature>
<feature type="region of interest" description="Disordered" evidence="7">
    <location>
        <begin position="267"/>
        <end position="286"/>
    </location>
</feature>
<evidence type="ECO:0000256" key="3">
    <source>
        <dbReference type="ARBA" id="ARBA00022776"/>
    </source>
</evidence>
<keyword evidence="5" id="KW-0131">Cell cycle</keyword>
<dbReference type="InterPro" id="IPR011989">
    <property type="entry name" value="ARM-like"/>
</dbReference>
<feature type="compositionally biased region" description="Acidic residues" evidence="7">
    <location>
        <begin position="1284"/>
        <end position="1314"/>
    </location>
</feature>
<feature type="region of interest" description="Disordered" evidence="7">
    <location>
        <begin position="1"/>
        <end position="45"/>
    </location>
</feature>
<dbReference type="InterPro" id="IPR021133">
    <property type="entry name" value="HEAT_type_2"/>
</dbReference>
<evidence type="ECO:0000256" key="2">
    <source>
        <dbReference type="ARBA" id="ARBA00022618"/>
    </source>
</evidence>
<dbReference type="GO" id="GO:0005634">
    <property type="term" value="C:nucleus"/>
    <property type="evidence" value="ECO:0007669"/>
    <property type="project" value="UniProtKB-SubCell"/>
</dbReference>
<dbReference type="PROSITE" id="PS50077">
    <property type="entry name" value="HEAT_REPEAT"/>
    <property type="match status" value="1"/>
</dbReference>
<gene>
    <name evidence="8" type="ORF">FDP41_010832</name>
</gene>
<keyword evidence="2" id="KW-0132">Cell division</keyword>
<feature type="region of interest" description="Disordered" evidence="7">
    <location>
        <begin position="940"/>
        <end position="959"/>
    </location>
</feature>
<dbReference type="GeneID" id="68118047"/>
<proteinExistence type="predicted"/>
<reference evidence="8 9" key="1">
    <citation type="journal article" date="2019" name="Sci. Rep.">
        <title>Nanopore sequencing improves the draft genome of the human pathogenic amoeba Naegleria fowleri.</title>
        <authorList>
            <person name="Liechti N."/>
            <person name="Schurch N."/>
            <person name="Bruggmann R."/>
            <person name="Wittwer M."/>
        </authorList>
    </citation>
    <scope>NUCLEOTIDE SEQUENCE [LARGE SCALE GENOMIC DNA]</scope>
    <source>
        <strain evidence="8 9">ATCC 30894</strain>
    </source>
</reference>
<dbReference type="Proteomes" id="UP000444721">
    <property type="component" value="Unassembled WGS sequence"/>
</dbReference>
<dbReference type="Pfam" id="PF20168">
    <property type="entry name" value="PDS5"/>
    <property type="match status" value="1"/>
</dbReference>
<dbReference type="VEuPathDB" id="AmoebaDB:NfTy_015040"/>
<protein>
    <recommendedName>
        <fullName evidence="10">Sister chromatid cohesion protein</fullName>
    </recommendedName>
</protein>
<evidence type="ECO:0000256" key="5">
    <source>
        <dbReference type="ARBA" id="ARBA00023306"/>
    </source>
</evidence>
<dbReference type="Gene3D" id="1.25.10.10">
    <property type="entry name" value="Leucine-rich Repeat Variant"/>
    <property type="match status" value="1"/>
</dbReference>
<evidence type="ECO:0000256" key="6">
    <source>
        <dbReference type="PROSITE-ProRule" id="PRU00103"/>
    </source>
</evidence>
<feature type="repeat" description="HEAT" evidence="6">
    <location>
        <begin position="355"/>
        <end position="393"/>
    </location>
</feature>
<dbReference type="VEuPathDB" id="AmoebaDB:FDP41_010832"/>